<evidence type="ECO:0000256" key="6">
    <source>
        <dbReference type="ARBA" id="ARBA00025211"/>
    </source>
</evidence>
<dbReference type="OrthoDB" id="9805770at2"/>
<evidence type="ECO:0000256" key="9">
    <source>
        <dbReference type="SAM" id="MobiDB-lite"/>
    </source>
</evidence>
<feature type="domain" description="Peripheral subunit-binding (PSBD)" evidence="11">
    <location>
        <begin position="283"/>
        <end position="320"/>
    </location>
</feature>
<dbReference type="SUPFAM" id="SSF47005">
    <property type="entry name" value="Peripheral subunit-binding domain of 2-oxo acid dehydrogenase complex"/>
    <property type="match status" value="1"/>
</dbReference>
<evidence type="ECO:0000313" key="13">
    <source>
        <dbReference type="Proteomes" id="UP000197277"/>
    </source>
</evidence>
<dbReference type="SUPFAM" id="SSF51230">
    <property type="entry name" value="Single hybrid motif"/>
    <property type="match status" value="2"/>
</dbReference>
<comment type="caution">
    <text evidence="12">The sequence shown here is derived from an EMBL/GenBank/DDBJ whole genome shotgun (WGS) entry which is preliminary data.</text>
</comment>
<dbReference type="InterPro" id="IPR036625">
    <property type="entry name" value="E3-bd_dom_sf"/>
</dbReference>
<dbReference type="PROSITE" id="PS51826">
    <property type="entry name" value="PSBD"/>
    <property type="match status" value="1"/>
</dbReference>
<feature type="domain" description="Lipoyl-binding" evidence="10">
    <location>
        <begin position="2"/>
        <end position="77"/>
    </location>
</feature>
<dbReference type="PANTHER" id="PTHR23151">
    <property type="entry name" value="DIHYDROLIPOAMIDE ACETYL/SUCCINYL-TRANSFERASE-RELATED"/>
    <property type="match status" value="1"/>
</dbReference>
<dbReference type="EMBL" id="NIRR01000004">
    <property type="protein sequence ID" value="OWP64244.1"/>
    <property type="molecule type" value="Genomic_DNA"/>
</dbReference>
<name>A0A246FR45_9BACT</name>
<comment type="function">
    <text evidence="6">The pyruvate dehydrogenase complex catalyzes the overall conversion of pyruvate to acetyl-CoA and CO(2). It contains multiple copies of three enzymatic components: pyruvate dehydrogenase (E1), dihydrolipoamide acetyltransferase (E2) and lipoamide dehydrogenase (E3).</text>
</comment>
<dbReference type="Gene3D" id="4.10.320.10">
    <property type="entry name" value="E3-binding domain"/>
    <property type="match status" value="1"/>
</dbReference>
<feature type="compositionally biased region" description="Low complexity" evidence="9">
    <location>
        <begin position="352"/>
        <end position="367"/>
    </location>
</feature>
<keyword evidence="12" id="KW-0670">Pyruvate</keyword>
<evidence type="ECO:0000259" key="11">
    <source>
        <dbReference type="PROSITE" id="PS51826"/>
    </source>
</evidence>
<feature type="domain" description="Lipoyl-binding" evidence="10">
    <location>
        <begin position="155"/>
        <end position="230"/>
    </location>
</feature>
<dbReference type="InterPro" id="IPR000089">
    <property type="entry name" value="Biotin_lipoyl"/>
</dbReference>
<evidence type="ECO:0000256" key="5">
    <source>
        <dbReference type="ARBA" id="ARBA00023315"/>
    </source>
</evidence>
<dbReference type="PANTHER" id="PTHR23151:SF90">
    <property type="entry name" value="DIHYDROLIPOYLLYSINE-RESIDUE ACETYLTRANSFERASE COMPONENT OF PYRUVATE DEHYDROGENASE COMPLEX, MITOCHONDRIAL-RELATED"/>
    <property type="match status" value="1"/>
</dbReference>
<dbReference type="GO" id="GO:0006086">
    <property type="term" value="P:pyruvate decarboxylation to acetyl-CoA"/>
    <property type="evidence" value="ECO:0007669"/>
    <property type="project" value="InterPro"/>
</dbReference>
<evidence type="ECO:0000256" key="1">
    <source>
        <dbReference type="ARBA" id="ARBA00007317"/>
    </source>
</evidence>
<dbReference type="InterPro" id="IPR006257">
    <property type="entry name" value="LAT1"/>
</dbReference>
<dbReference type="PROSITE" id="PS50968">
    <property type="entry name" value="BIOTINYL_LIPOYL"/>
    <property type="match status" value="2"/>
</dbReference>
<evidence type="ECO:0000256" key="2">
    <source>
        <dbReference type="ARBA" id="ARBA00011484"/>
    </source>
</evidence>
<sequence>MAELIKMPKMSDTMTEGVIAAWLKKVGDKVKSGDVLAEVETDKATMELENYEDGTLLYIGPKEGEAVVVNGLLAIVGKEGEDIAALLQDAEAATAKLAAGEEEAPVAEAPAPAPAAPEAPKAEAPAPKAAEAPAPAAPKADAPKPAAPADNGKKATVIRMPKMSDTMTEGTIAAWLKKVGDKVKSGDILAEVETDKATMELDNYEDGTLLYIGPKEGEAVPVDGVLAIIGEEGADVQALLGGQSDDAAAAPAAAEATAPASVSTSAAAPAAEAAPAVTGGRIFASPLAKSIAKDKGIDLNTVKGSGENGRIVSRDLEDVAASAAPAQAASPAASASATTAPQSEYIKAALPEQAAPKAAPTAQQPDAGTYTDTPVSQMRKVIARRLSESLFTAPHFYLTMEILMDRAMEVRTQLNGLSPVKLSFNDLVIKAAAVALRQHPAVNSSWLGDRIRQNHVINIGVAVAVDEGLLVPVVRNADGKGMSQIATEVKELAGKAKSKKLQPAEWEGSTFTISNLGMFGIDEFTAIINPPDACILAVGGIKQTAVVKDGELAIGNIMKVTLSCDHRVVDGATGAAFLQTLKSLLEDPLRMLI</sequence>
<keyword evidence="13" id="KW-1185">Reference proteome</keyword>
<dbReference type="InterPro" id="IPR045257">
    <property type="entry name" value="E2/Pdx1"/>
</dbReference>
<proteinExistence type="inferred from homology"/>
<dbReference type="InterPro" id="IPR004167">
    <property type="entry name" value="PSBD"/>
</dbReference>
<keyword evidence="3 8" id="KW-0808">Transferase</keyword>
<dbReference type="FunFam" id="3.30.559.10:FF:000003">
    <property type="entry name" value="Acetyltransferase component of pyruvate dehydrogenase complex"/>
    <property type="match status" value="1"/>
</dbReference>
<accession>A0A246FR45</accession>
<organism evidence="12 13">
    <name type="scientific">Hymenobacter amundsenii</name>
    <dbReference type="NCBI Taxonomy" id="2006685"/>
    <lineage>
        <taxon>Bacteria</taxon>
        <taxon>Pseudomonadati</taxon>
        <taxon>Bacteroidota</taxon>
        <taxon>Cytophagia</taxon>
        <taxon>Cytophagales</taxon>
        <taxon>Hymenobacteraceae</taxon>
        <taxon>Hymenobacter</taxon>
    </lineage>
</organism>
<evidence type="ECO:0000256" key="8">
    <source>
        <dbReference type="RuleBase" id="RU361137"/>
    </source>
</evidence>
<dbReference type="InterPro" id="IPR003016">
    <property type="entry name" value="2-oxoA_DH_lipoyl-BS"/>
</dbReference>
<gene>
    <name evidence="12" type="ORF">CDA63_04185</name>
</gene>
<keyword evidence="5 8" id="KW-0012">Acyltransferase</keyword>
<dbReference type="CDD" id="cd06849">
    <property type="entry name" value="lipoyl_domain"/>
    <property type="match status" value="2"/>
</dbReference>
<dbReference type="GO" id="GO:0004742">
    <property type="term" value="F:dihydrolipoyllysine-residue acetyltransferase activity"/>
    <property type="evidence" value="ECO:0007669"/>
    <property type="project" value="UniProtKB-UniRule"/>
</dbReference>
<dbReference type="EC" id="2.3.1.12" evidence="8"/>
<feature type="compositionally biased region" description="Low complexity" evidence="9">
    <location>
        <begin position="118"/>
        <end position="149"/>
    </location>
</feature>
<dbReference type="Proteomes" id="UP000197277">
    <property type="component" value="Unassembled WGS sequence"/>
</dbReference>
<dbReference type="Pfam" id="PF00364">
    <property type="entry name" value="Biotin_lipoyl"/>
    <property type="match status" value="2"/>
</dbReference>
<feature type="region of interest" description="Disordered" evidence="9">
    <location>
        <begin position="352"/>
        <end position="373"/>
    </location>
</feature>
<evidence type="ECO:0000256" key="4">
    <source>
        <dbReference type="ARBA" id="ARBA00022823"/>
    </source>
</evidence>
<comment type="catalytic activity">
    <reaction evidence="7 8">
        <text>N(6)-[(R)-dihydrolipoyl]-L-lysyl-[protein] + acetyl-CoA = N(6)-[(R)-S(8)-acetyldihydrolipoyl]-L-lysyl-[protein] + CoA</text>
        <dbReference type="Rhea" id="RHEA:17017"/>
        <dbReference type="Rhea" id="RHEA-COMP:10475"/>
        <dbReference type="Rhea" id="RHEA-COMP:10478"/>
        <dbReference type="ChEBI" id="CHEBI:57287"/>
        <dbReference type="ChEBI" id="CHEBI:57288"/>
        <dbReference type="ChEBI" id="CHEBI:83100"/>
        <dbReference type="ChEBI" id="CHEBI:83111"/>
        <dbReference type="EC" id="2.3.1.12"/>
    </reaction>
</comment>
<comment type="cofactor">
    <cofactor evidence="8">
        <name>(R)-lipoate</name>
        <dbReference type="ChEBI" id="CHEBI:83088"/>
    </cofactor>
    <text evidence="8">Binds 2 lipoyl cofactors covalently.</text>
</comment>
<dbReference type="Pfam" id="PF02817">
    <property type="entry name" value="E3_binding"/>
    <property type="match status" value="1"/>
</dbReference>
<evidence type="ECO:0000256" key="7">
    <source>
        <dbReference type="ARBA" id="ARBA00048370"/>
    </source>
</evidence>
<dbReference type="SUPFAM" id="SSF52777">
    <property type="entry name" value="CoA-dependent acyltransferases"/>
    <property type="match status" value="1"/>
</dbReference>
<dbReference type="InterPro" id="IPR023213">
    <property type="entry name" value="CAT-like_dom_sf"/>
</dbReference>
<dbReference type="RefSeq" id="WP_088463200.1">
    <property type="nucleotide sequence ID" value="NZ_NIRR01000004.1"/>
</dbReference>
<evidence type="ECO:0000259" key="10">
    <source>
        <dbReference type="PROSITE" id="PS50968"/>
    </source>
</evidence>
<comment type="subunit">
    <text evidence="2">Forms a 24-polypeptide structural core with octahedral symmetry.</text>
</comment>
<dbReference type="Gene3D" id="3.30.559.10">
    <property type="entry name" value="Chloramphenicol acetyltransferase-like domain"/>
    <property type="match status" value="1"/>
</dbReference>
<evidence type="ECO:0000313" key="12">
    <source>
        <dbReference type="EMBL" id="OWP64244.1"/>
    </source>
</evidence>
<dbReference type="InterPro" id="IPR001078">
    <property type="entry name" value="2-oxoacid_DH_actylTfrase"/>
</dbReference>
<keyword evidence="4 8" id="KW-0450">Lipoyl</keyword>
<evidence type="ECO:0000256" key="3">
    <source>
        <dbReference type="ARBA" id="ARBA00022679"/>
    </source>
</evidence>
<dbReference type="Pfam" id="PF00198">
    <property type="entry name" value="2-oxoacid_dh"/>
    <property type="match status" value="1"/>
</dbReference>
<dbReference type="NCBIfam" id="TIGR01349">
    <property type="entry name" value="PDHac_trf_mito"/>
    <property type="match status" value="1"/>
</dbReference>
<dbReference type="PROSITE" id="PS00189">
    <property type="entry name" value="LIPOYL"/>
    <property type="match status" value="2"/>
</dbReference>
<dbReference type="Gene3D" id="2.40.50.100">
    <property type="match status" value="2"/>
</dbReference>
<dbReference type="InterPro" id="IPR011053">
    <property type="entry name" value="Single_hybrid_motif"/>
</dbReference>
<protein>
    <recommendedName>
        <fullName evidence="8">Acetyltransferase component of pyruvate dehydrogenase complex</fullName>
        <ecNumber evidence="8">2.3.1.12</ecNumber>
    </recommendedName>
</protein>
<dbReference type="GO" id="GO:0045254">
    <property type="term" value="C:pyruvate dehydrogenase complex"/>
    <property type="evidence" value="ECO:0007669"/>
    <property type="project" value="UniProtKB-UniRule"/>
</dbReference>
<dbReference type="AlphaFoldDB" id="A0A246FR45"/>
<feature type="region of interest" description="Disordered" evidence="9">
    <location>
        <begin position="98"/>
        <end position="156"/>
    </location>
</feature>
<dbReference type="FunFam" id="2.40.50.100:FF:000010">
    <property type="entry name" value="Acetyltransferase component of pyruvate dehydrogenase complex"/>
    <property type="match status" value="1"/>
</dbReference>
<reference evidence="12 13" key="1">
    <citation type="submission" date="2017-06" db="EMBL/GenBank/DDBJ databases">
        <title>Hymenobacter amundsenii sp. nov. isolated from regoliths in Antarctica.</title>
        <authorList>
            <person name="Sedlacek I."/>
            <person name="Kralova S."/>
            <person name="Pantucek R."/>
            <person name="Svec P."/>
            <person name="Holochova P."/>
            <person name="Stankova E."/>
            <person name="Vrbovska V."/>
            <person name="Busse H.-J."/>
        </authorList>
    </citation>
    <scope>NUCLEOTIDE SEQUENCE [LARGE SCALE GENOMIC DNA]</scope>
    <source>
        <strain evidence="12 13">CCM 8682</strain>
    </source>
</reference>
<comment type="similarity">
    <text evidence="1 8">Belongs to the 2-oxoacid dehydrogenase family.</text>
</comment>